<comment type="caution">
    <text evidence="2">The sequence shown here is derived from an EMBL/GenBank/DDBJ whole genome shotgun (WGS) entry which is preliminary data.</text>
</comment>
<keyword evidence="3" id="KW-1185">Reference proteome</keyword>
<sequence>MTSSLANLWANGDTITFFGIRPNPLPKSLQQGVEEHLGQDLQRHWIKQRRQDSPRHASPAPVRPVKRIPQPSQRLGYPHGGQSGVIDARVALILDRRAGGAVPTHESVRLAHVAHLVLGRVVDEERYAWGLAAERIPGCQPNRQRMSEDEHRVVEHAGDVPARRTRLCTAAARVAAAAHLGHHKDEIFGRIPPTAAPAIFSSGADLGPSANARQGPGVDGRTDAVERRLARQLVGQEGTLGTEEVRHDNDPAMLERGLDN</sequence>
<name>A0A2A9PNB4_OPHUN</name>
<evidence type="ECO:0000313" key="2">
    <source>
        <dbReference type="EMBL" id="PFH62859.1"/>
    </source>
</evidence>
<proteinExistence type="predicted"/>
<dbReference type="EMBL" id="LAZP02000015">
    <property type="protein sequence ID" value="PFH62859.1"/>
    <property type="molecule type" value="Genomic_DNA"/>
</dbReference>
<accession>A0A2A9PNB4</accession>
<dbReference type="AlphaFoldDB" id="A0A2A9PNB4"/>
<organism evidence="2 3">
    <name type="scientific">Ophiocordyceps unilateralis</name>
    <name type="common">Zombie-ant fungus</name>
    <name type="synonym">Torrubia unilateralis</name>
    <dbReference type="NCBI Taxonomy" id="268505"/>
    <lineage>
        <taxon>Eukaryota</taxon>
        <taxon>Fungi</taxon>
        <taxon>Dikarya</taxon>
        <taxon>Ascomycota</taxon>
        <taxon>Pezizomycotina</taxon>
        <taxon>Sordariomycetes</taxon>
        <taxon>Hypocreomycetidae</taxon>
        <taxon>Hypocreales</taxon>
        <taxon>Ophiocordycipitaceae</taxon>
        <taxon>Ophiocordyceps</taxon>
    </lineage>
</organism>
<dbReference type="Proteomes" id="UP000037136">
    <property type="component" value="Unassembled WGS sequence"/>
</dbReference>
<gene>
    <name evidence="2" type="ORF">XA68_11415</name>
</gene>
<reference evidence="2 3" key="1">
    <citation type="journal article" date="2015" name="BMC Genomics">
        <title>Gene expression during zombie ant biting behavior reflects the complexity underlying fungal parasitic behavioral manipulation.</title>
        <authorList>
            <person name="de Bekker C."/>
            <person name="Ohm R.A."/>
            <person name="Loreto R.G."/>
            <person name="Sebastian A."/>
            <person name="Albert I."/>
            <person name="Merrow M."/>
            <person name="Brachmann A."/>
            <person name="Hughes D.P."/>
        </authorList>
    </citation>
    <scope>NUCLEOTIDE SEQUENCE [LARGE SCALE GENOMIC DNA]</scope>
    <source>
        <strain evidence="2 3">SC16a</strain>
    </source>
</reference>
<feature type="region of interest" description="Disordered" evidence="1">
    <location>
        <begin position="202"/>
        <end position="221"/>
    </location>
</feature>
<feature type="region of interest" description="Disordered" evidence="1">
    <location>
        <begin position="235"/>
        <end position="260"/>
    </location>
</feature>
<reference evidence="2 3" key="2">
    <citation type="journal article" date="2017" name="Sci. Rep.">
        <title>Ant-infecting Ophiocordyceps genomes reveal a high diversity of potential behavioral manipulation genes and a possible major role for enterotoxins.</title>
        <authorList>
            <person name="de Bekker C."/>
            <person name="Ohm R.A."/>
            <person name="Evans H.C."/>
            <person name="Brachmann A."/>
            <person name="Hughes D.P."/>
        </authorList>
    </citation>
    <scope>NUCLEOTIDE SEQUENCE [LARGE SCALE GENOMIC DNA]</scope>
    <source>
        <strain evidence="2 3">SC16a</strain>
    </source>
</reference>
<evidence type="ECO:0000313" key="3">
    <source>
        <dbReference type="Proteomes" id="UP000037136"/>
    </source>
</evidence>
<protein>
    <submittedName>
        <fullName evidence="2">Uncharacterized protein</fullName>
    </submittedName>
</protein>
<feature type="region of interest" description="Disordered" evidence="1">
    <location>
        <begin position="47"/>
        <end position="80"/>
    </location>
</feature>
<evidence type="ECO:0000256" key="1">
    <source>
        <dbReference type="SAM" id="MobiDB-lite"/>
    </source>
</evidence>